<comment type="similarity">
    <text evidence="3">Belongs to the EBP2 family.</text>
</comment>
<dbReference type="GO" id="GO:0005730">
    <property type="term" value="C:nucleolus"/>
    <property type="evidence" value="ECO:0007669"/>
    <property type="project" value="UniProtKB-SubCell"/>
</dbReference>
<protein>
    <submittedName>
        <fullName evidence="9">rRNA-processing protein EBP2</fullName>
    </submittedName>
</protein>
<comment type="function">
    <text evidence="1">Required for the processing of the 27S pre-rRNA.</text>
</comment>
<reference evidence="8" key="1">
    <citation type="journal article" date="2013" name="Genetics">
        <title>The draft genome and transcriptome of Panagrellus redivivus are shaped by the harsh demands of a free-living lifestyle.</title>
        <authorList>
            <person name="Srinivasan J."/>
            <person name="Dillman A.R."/>
            <person name="Macchietto M.G."/>
            <person name="Heikkinen L."/>
            <person name="Lakso M."/>
            <person name="Fracchia K.M."/>
            <person name="Antoshechkin I."/>
            <person name="Mortazavi A."/>
            <person name="Wong G."/>
            <person name="Sternberg P.W."/>
        </authorList>
    </citation>
    <scope>NUCLEOTIDE SEQUENCE [LARGE SCALE GENOMIC DNA]</scope>
    <source>
        <strain evidence="8">MT8872</strain>
    </source>
</reference>
<keyword evidence="4" id="KW-0690">Ribosome biogenesis</keyword>
<name>A0A7E4ZUC0_PANRE</name>
<organism evidence="8 9">
    <name type="scientific">Panagrellus redivivus</name>
    <name type="common">Microworm</name>
    <dbReference type="NCBI Taxonomy" id="6233"/>
    <lineage>
        <taxon>Eukaryota</taxon>
        <taxon>Metazoa</taxon>
        <taxon>Ecdysozoa</taxon>
        <taxon>Nematoda</taxon>
        <taxon>Chromadorea</taxon>
        <taxon>Rhabditida</taxon>
        <taxon>Tylenchina</taxon>
        <taxon>Panagrolaimomorpha</taxon>
        <taxon>Panagrolaimoidea</taxon>
        <taxon>Panagrolaimidae</taxon>
        <taxon>Panagrellus</taxon>
    </lineage>
</organism>
<dbReference type="GO" id="GO:0030687">
    <property type="term" value="C:preribosome, large subunit precursor"/>
    <property type="evidence" value="ECO:0007669"/>
    <property type="project" value="TreeGrafter"/>
</dbReference>
<comment type="subcellular location">
    <subcellularLocation>
        <location evidence="2">Nucleus</location>
        <location evidence="2">Nucleolus</location>
    </subcellularLocation>
</comment>
<dbReference type="GO" id="GO:0034399">
    <property type="term" value="C:nuclear periphery"/>
    <property type="evidence" value="ECO:0007669"/>
    <property type="project" value="TreeGrafter"/>
</dbReference>
<feature type="compositionally biased region" description="Acidic residues" evidence="7">
    <location>
        <begin position="36"/>
        <end position="53"/>
    </location>
</feature>
<sequence>MAKTTPKIPKMQLATKVAPQRSKMVVPKPAPPPAEPEFEESDVEFSDESDGDSVPDLVPMDVDDVPHSAEESDSDEEAYGLDPKSFVLAKGDNESEGDSDQEIQAALEAGLIDAKNAAIPQIKPSLIINKEEELKQVLFQMKSNAPWIATVDVVADEKLVFDKEPDNDFAREALFYNQAKDGATKALALLKSNGVPITRPEDYFAEMVKTDQHMQRIRKILQERKKDQEGREDARRLRTERKFAVKVQREAEKVKRTEKKKLMEAVKKHKKGMKGQLETMLKNAQGYAEDEEGDESRGPGGSGQRGGAQKKMSRTARDRKFGSGGMKRGSKRNDKDSFDMKGPSKRSFSRGGGRGGRGGGGGRGGRGGRR</sequence>
<evidence type="ECO:0000313" key="9">
    <source>
        <dbReference type="WBParaSite" id="Pan_g17766.t1"/>
    </source>
</evidence>
<feature type="compositionally biased region" description="Gly residues" evidence="7">
    <location>
        <begin position="350"/>
        <end position="370"/>
    </location>
</feature>
<evidence type="ECO:0000256" key="4">
    <source>
        <dbReference type="ARBA" id="ARBA00022517"/>
    </source>
</evidence>
<dbReference type="Proteomes" id="UP000492821">
    <property type="component" value="Unassembled WGS sequence"/>
</dbReference>
<evidence type="ECO:0000256" key="2">
    <source>
        <dbReference type="ARBA" id="ARBA00004604"/>
    </source>
</evidence>
<reference evidence="9" key="2">
    <citation type="submission" date="2020-10" db="UniProtKB">
        <authorList>
            <consortium name="WormBaseParasite"/>
        </authorList>
    </citation>
    <scope>IDENTIFICATION</scope>
</reference>
<evidence type="ECO:0000256" key="7">
    <source>
        <dbReference type="SAM" id="MobiDB-lite"/>
    </source>
</evidence>
<feature type="region of interest" description="Disordered" evidence="7">
    <location>
        <begin position="1"/>
        <end position="101"/>
    </location>
</feature>
<accession>A0A7E4ZUC0</accession>
<dbReference type="GO" id="GO:0042273">
    <property type="term" value="P:ribosomal large subunit biogenesis"/>
    <property type="evidence" value="ECO:0007669"/>
    <property type="project" value="TreeGrafter"/>
</dbReference>
<dbReference type="WBParaSite" id="Pan_g17766.t1">
    <property type="protein sequence ID" value="Pan_g17766.t1"/>
    <property type="gene ID" value="Pan_g17766"/>
</dbReference>
<evidence type="ECO:0000313" key="8">
    <source>
        <dbReference type="Proteomes" id="UP000492821"/>
    </source>
</evidence>
<keyword evidence="5" id="KW-0175">Coiled coil</keyword>
<evidence type="ECO:0000256" key="6">
    <source>
        <dbReference type="ARBA" id="ARBA00023242"/>
    </source>
</evidence>
<dbReference type="AlphaFoldDB" id="A0A7E4ZUC0"/>
<dbReference type="PANTHER" id="PTHR13028:SF0">
    <property type="entry name" value="RRNA-PROCESSING PROTEIN EBP2-RELATED"/>
    <property type="match status" value="1"/>
</dbReference>
<keyword evidence="6" id="KW-0539">Nucleus</keyword>
<feature type="region of interest" description="Disordered" evidence="7">
    <location>
        <begin position="266"/>
        <end position="370"/>
    </location>
</feature>
<dbReference type="Pfam" id="PF05890">
    <property type="entry name" value="Ebp2"/>
    <property type="match status" value="1"/>
</dbReference>
<evidence type="ECO:0000256" key="1">
    <source>
        <dbReference type="ARBA" id="ARBA00003387"/>
    </source>
</evidence>
<evidence type="ECO:0000256" key="3">
    <source>
        <dbReference type="ARBA" id="ARBA00007336"/>
    </source>
</evidence>
<dbReference type="GO" id="GO:0006364">
    <property type="term" value="P:rRNA processing"/>
    <property type="evidence" value="ECO:0007669"/>
    <property type="project" value="TreeGrafter"/>
</dbReference>
<keyword evidence="8" id="KW-1185">Reference proteome</keyword>
<dbReference type="InterPro" id="IPR008610">
    <property type="entry name" value="Ebp2"/>
</dbReference>
<proteinExistence type="inferred from homology"/>
<evidence type="ECO:0000256" key="5">
    <source>
        <dbReference type="ARBA" id="ARBA00023054"/>
    </source>
</evidence>
<dbReference type="PANTHER" id="PTHR13028">
    <property type="entry name" value="RRNA PROCESSING PROTEIN EBNA1-BINDING PROTEIN-RELATED"/>
    <property type="match status" value="1"/>
</dbReference>